<dbReference type="SUPFAM" id="SSF46458">
    <property type="entry name" value="Globin-like"/>
    <property type="match status" value="1"/>
</dbReference>
<keyword evidence="4" id="KW-0408">Iron</keyword>
<comment type="similarity">
    <text evidence="5">Belongs to the truncated hemoglobin family. Group II subfamily.</text>
</comment>
<evidence type="ECO:0000313" key="7">
    <source>
        <dbReference type="Proteomes" id="UP000600247"/>
    </source>
</evidence>
<organism evidence="6 7">
    <name type="scientific">Paenibacillus radicis</name>
    <name type="common">ex Gao et al. 2016</name>
    <dbReference type="NCBI Taxonomy" id="1737354"/>
    <lineage>
        <taxon>Bacteria</taxon>
        <taxon>Bacillati</taxon>
        <taxon>Bacillota</taxon>
        <taxon>Bacilli</taxon>
        <taxon>Bacillales</taxon>
        <taxon>Paenibacillaceae</taxon>
        <taxon>Paenibacillus</taxon>
    </lineage>
</organism>
<proteinExistence type="inferred from homology"/>
<dbReference type="GO" id="GO:0046872">
    <property type="term" value="F:metal ion binding"/>
    <property type="evidence" value="ECO:0007669"/>
    <property type="project" value="UniProtKB-KW"/>
</dbReference>
<dbReference type="InterPro" id="IPR001486">
    <property type="entry name" value="Hemoglobin_trunc"/>
</dbReference>
<dbReference type="InterPro" id="IPR009050">
    <property type="entry name" value="Globin-like_sf"/>
</dbReference>
<keyword evidence="3" id="KW-0479">Metal-binding</keyword>
<evidence type="ECO:0000256" key="4">
    <source>
        <dbReference type="ARBA" id="ARBA00023004"/>
    </source>
</evidence>
<accession>A0A917LSI9</accession>
<protein>
    <recommendedName>
        <fullName evidence="8">Globin</fullName>
    </recommendedName>
</protein>
<comment type="caution">
    <text evidence="6">The sequence shown here is derived from an EMBL/GenBank/DDBJ whole genome shotgun (WGS) entry which is preliminary data.</text>
</comment>
<evidence type="ECO:0000256" key="2">
    <source>
        <dbReference type="ARBA" id="ARBA00022617"/>
    </source>
</evidence>
<reference evidence="6 7" key="1">
    <citation type="journal article" date="2014" name="Int. J. Syst. Evol. Microbiol.">
        <title>Complete genome sequence of Corynebacterium casei LMG S-19264T (=DSM 44701T), isolated from a smear-ripened cheese.</title>
        <authorList>
            <consortium name="US DOE Joint Genome Institute (JGI-PGF)"/>
            <person name="Walter F."/>
            <person name="Albersmeier A."/>
            <person name="Kalinowski J."/>
            <person name="Ruckert C."/>
        </authorList>
    </citation>
    <scope>NUCLEOTIDE SEQUENCE [LARGE SCALE GENOMIC DNA]</scope>
    <source>
        <strain evidence="6 7">CGMCC 1.15286</strain>
    </source>
</reference>
<name>A0A917LSI9_9BACL</name>
<sequence length="120" mass="13759">MTLIETLGGVEGVRRIVESFYPKVLKDPLIGPLFPEDIDPVMDKQTLFLTQFFGGEPLYTEQYGHPRMRARHMHVQITNDHANAWLRCMDQALAENVADEALREMIMERLSGSAYFFVNA</sequence>
<dbReference type="Gene3D" id="1.10.490.10">
    <property type="entry name" value="Globins"/>
    <property type="match status" value="1"/>
</dbReference>
<evidence type="ECO:0008006" key="8">
    <source>
        <dbReference type="Google" id="ProtNLM"/>
    </source>
</evidence>
<dbReference type="InterPro" id="IPR044203">
    <property type="entry name" value="GlbO/GLB3-like"/>
</dbReference>
<dbReference type="EMBL" id="BMHY01000001">
    <property type="protein sequence ID" value="GGG55187.1"/>
    <property type="molecule type" value="Genomic_DNA"/>
</dbReference>
<dbReference type="GO" id="GO:0005344">
    <property type="term" value="F:oxygen carrier activity"/>
    <property type="evidence" value="ECO:0007669"/>
    <property type="project" value="InterPro"/>
</dbReference>
<evidence type="ECO:0000256" key="3">
    <source>
        <dbReference type="ARBA" id="ARBA00022723"/>
    </source>
</evidence>
<keyword evidence="2" id="KW-0349">Heme</keyword>
<keyword evidence="7" id="KW-1185">Reference proteome</keyword>
<dbReference type="Proteomes" id="UP000600247">
    <property type="component" value="Unassembled WGS sequence"/>
</dbReference>
<dbReference type="AlphaFoldDB" id="A0A917LSI9"/>
<evidence type="ECO:0000256" key="5">
    <source>
        <dbReference type="ARBA" id="ARBA00034496"/>
    </source>
</evidence>
<dbReference type="PANTHER" id="PTHR47366">
    <property type="entry name" value="TWO-ON-TWO HEMOGLOBIN-3"/>
    <property type="match status" value="1"/>
</dbReference>
<dbReference type="RefSeq" id="WP_188887351.1">
    <property type="nucleotide sequence ID" value="NZ_BMHY01000001.1"/>
</dbReference>
<dbReference type="InterPro" id="IPR012292">
    <property type="entry name" value="Globin/Proto"/>
</dbReference>
<evidence type="ECO:0000313" key="6">
    <source>
        <dbReference type="EMBL" id="GGG55187.1"/>
    </source>
</evidence>
<gene>
    <name evidence="6" type="ORF">GCM10010918_05050</name>
</gene>
<dbReference type="GO" id="GO:0020037">
    <property type="term" value="F:heme binding"/>
    <property type="evidence" value="ECO:0007669"/>
    <property type="project" value="InterPro"/>
</dbReference>
<evidence type="ECO:0000256" key="1">
    <source>
        <dbReference type="ARBA" id="ARBA00022448"/>
    </source>
</evidence>
<dbReference type="PANTHER" id="PTHR47366:SF1">
    <property type="entry name" value="TWO-ON-TWO HEMOGLOBIN-3"/>
    <property type="match status" value="1"/>
</dbReference>
<dbReference type="GO" id="GO:0019825">
    <property type="term" value="F:oxygen binding"/>
    <property type="evidence" value="ECO:0007669"/>
    <property type="project" value="InterPro"/>
</dbReference>
<dbReference type="Pfam" id="PF01152">
    <property type="entry name" value="Bac_globin"/>
    <property type="match status" value="1"/>
</dbReference>
<keyword evidence="1" id="KW-0813">Transport</keyword>